<reference evidence="3" key="2">
    <citation type="submission" date="2025-09" db="UniProtKB">
        <authorList>
            <consortium name="Ensembl"/>
        </authorList>
    </citation>
    <scope>IDENTIFICATION</scope>
</reference>
<evidence type="ECO:0000259" key="2">
    <source>
        <dbReference type="PROSITE" id="PS50041"/>
    </source>
</evidence>
<dbReference type="Ensembl" id="ENSSRHT00000056550.1">
    <property type="protein sequence ID" value="ENSSRHP00000055006.1"/>
    <property type="gene ID" value="ENSSRHG00000027703.1"/>
</dbReference>
<dbReference type="SMART" id="SM00034">
    <property type="entry name" value="CLECT"/>
    <property type="match status" value="1"/>
</dbReference>
<dbReference type="Proteomes" id="UP000472270">
    <property type="component" value="Unassembled WGS sequence"/>
</dbReference>
<organism evidence="3 4">
    <name type="scientific">Sinocyclocheilus rhinocerous</name>
    <dbReference type="NCBI Taxonomy" id="307959"/>
    <lineage>
        <taxon>Eukaryota</taxon>
        <taxon>Metazoa</taxon>
        <taxon>Chordata</taxon>
        <taxon>Craniata</taxon>
        <taxon>Vertebrata</taxon>
        <taxon>Euteleostomi</taxon>
        <taxon>Actinopterygii</taxon>
        <taxon>Neopterygii</taxon>
        <taxon>Teleostei</taxon>
        <taxon>Ostariophysi</taxon>
        <taxon>Cypriniformes</taxon>
        <taxon>Cyprinidae</taxon>
        <taxon>Cyprininae</taxon>
        <taxon>Sinocyclocheilus</taxon>
    </lineage>
</organism>
<keyword evidence="4" id="KW-1185">Reference proteome</keyword>
<evidence type="ECO:0000256" key="1">
    <source>
        <dbReference type="SAM" id="Phobius"/>
    </source>
</evidence>
<dbReference type="PROSITE" id="PS50041">
    <property type="entry name" value="C_TYPE_LECTIN_2"/>
    <property type="match status" value="2"/>
</dbReference>
<dbReference type="InterPro" id="IPR016186">
    <property type="entry name" value="C-type_lectin-like/link_sf"/>
</dbReference>
<reference evidence="3" key="1">
    <citation type="submission" date="2025-08" db="UniProtKB">
        <authorList>
            <consortium name="Ensembl"/>
        </authorList>
    </citation>
    <scope>IDENTIFICATION</scope>
</reference>
<keyword evidence="1" id="KW-0472">Membrane</keyword>
<evidence type="ECO:0000313" key="4">
    <source>
        <dbReference type="Proteomes" id="UP000472270"/>
    </source>
</evidence>
<keyword evidence="1" id="KW-1133">Transmembrane helix</keyword>
<dbReference type="InterPro" id="IPR050111">
    <property type="entry name" value="C-type_lectin/snaclec_domain"/>
</dbReference>
<dbReference type="PANTHER" id="PTHR22803">
    <property type="entry name" value="MANNOSE, PHOSPHOLIPASE, LECTIN RECEPTOR RELATED"/>
    <property type="match status" value="1"/>
</dbReference>
<evidence type="ECO:0000313" key="3">
    <source>
        <dbReference type="Ensembl" id="ENSSRHP00000055006.1"/>
    </source>
</evidence>
<proteinExistence type="predicted"/>
<feature type="domain" description="C-type lectin" evidence="2">
    <location>
        <begin position="107"/>
        <end position="214"/>
    </location>
</feature>
<dbReference type="CDD" id="cd00037">
    <property type="entry name" value="CLECT"/>
    <property type="match status" value="1"/>
</dbReference>
<dbReference type="AlphaFoldDB" id="A0A673JWZ3"/>
<feature type="transmembrane region" description="Helical" evidence="1">
    <location>
        <begin position="240"/>
        <end position="262"/>
    </location>
</feature>
<keyword evidence="1" id="KW-0812">Transmembrane</keyword>
<dbReference type="Pfam" id="PF00059">
    <property type="entry name" value="Lectin_C"/>
    <property type="match status" value="1"/>
</dbReference>
<accession>A0A673JWZ3</accession>
<protein>
    <recommendedName>
        <fullName evidence="2">C-type lectin domain-containing protein</fullName>
    </recommendedName>
</protein>
<sequence>MYKFRHPPINLSVCCFSMRNTASSARSYTWLGEEELTFSDWRDGEPNQMYGCGHMTVEGQWTVAACNTKLNAICEINKGRKMLEYASEYYHTTSTVCPVGNWSWVPFRNHCYSFILHELQFKHEAIRMCNKVGAKLLSILDENENSFVWEHMQSFQQQAHGAWLGMIFNSKEGSLEWSDIQVVDYSNWEQQDANLSMLSANSCFWVQSNTGLWRGPGSCKNRTHGVICKQPRAVVDHLHVLIQVLVAALILIALVVGGIYLYRRRSFGSTGAYESARYSRTNSAPSEEAEKNILVSGMELNEQGE</sequence>
<dbReference type="SUPFAM" id="SSF56436">
    <property type="entry name" value="C-type lectin-like"/>
    <property type="match status" value="2"/>
</dbReference>
<feature type="domain" description="C-type lectin" evidence="2">
    <location>
        <begin position="17"/>
        <end position="75"/>
    </location>
</feature>
<name>A0A673JWZ3_9TELE</name>
<dbReference type="InterPro" id="IPR016187">
    <property type="entry name" value="CTDL_fold"/>
</dbReference>
<dbReference type="InterPro" id="IPR001304">
    <property type="entry name" value="C-type_lectin-like"/>
</dbReference>
<dbReference type="Gene3D" id="3.10.100.10">
    <property type="entry name" value="Mannose-Binding Protein A, subunit A"/>
    <property type="match status" value="2"/>
</dbReference>